<dbReference type="EMBL" id="JPOX01000039">
    <property type="protein sequence ID" value="KFX42992.1"/>
    <property type="molecule type" value="Genomic_DNA"/>
</dbReference>
<reference evidence="1" key="2">
    <citation type="journal article" date="2014" name="PLoS Genet.">
        <title>Signature gene expression reveals novel clues to the molecular mechanisms of dimorphic transition in Penicillium marneffei.</title>
        <authorList>
            <person name="Yang E."/>
            <person name="Wang G."/>
            <person name="Cai J."/>
            <person name="Woo P.C."/>
            <person name="Lau S.K."/>
            <person name="Yuen K.-Y."/>
            <person name="Chow W.-N."/>
            <person name="Lin X."/>
        </authorList>
    </citation>
    <scope>NUCLEOTIDE SEQUENCE</scope>
    <source>
        <strain evidence="1">PM1</strain>
    </source>
</reference>
<proteinExistence type="predicted"/>
<evidence type="ECO:0000313" key="1">
    <source>
        <dbReference type="EMBL" id="KFX42992.1"/>
    </source>
</evidence>
<reference key="1">
    <citation type="journal article" date="2014" name="PLoS Genet.">
        <title>Signature Gene Expression Reveals Novel Clues to the Molecular Mechanisms of Dimorphic Transition in Penicillium marneffei.</title>
        <authorList>
            <person name="Yang E."/>
            <person name="Wang G."/>
            <person name="Cai J."/>
            <person name="Woo P.C."/>
            <person name="Lau S.K."/>
            <person name="Yuen K.-Y."/>
            <person name="Chow W.-N."/>
            <person name="Lin X."/>
        </authorList>
    </citation>
    <scope>NUCLEOTIDE SEQUENCE [LARGE SCALE GENOMIC DNA]</scope>
    <source>
        <strain>PM1</strain>
    </source>
</reference>
<name>A0A093URV9_TALMA</name>
<dbReference type="AlphaFoldDB" id="A0A093URV9"/>
<organism evidence="1">
    <name type="scientific">Talaromyces marneffei PM1</name>
    <dbReference type="NCBI Taxonomy" id="1077442"/>
    <lineage>
        <taxon>Eukaryota</taxon>
        <taxon>Fungi</taxon>
        <taxon>Dikarya</taxon>
        <taxon>Ascomycota</taxon>
        <taxon>Pezizomycotina</taxon>
        <taxon>Eurotiomycetes</taxon>
        <taxon>Eurotiomycetidae</taxon>
        <taxon>Eurotiales</taxon>
        <taxon>Trichocomaceae</taxon>
        <taxon>Talaromyces</taxon>
        <taxon>Talaromyces sect. Talaromyces</taxon>
    </lineage>
</organism>
<protein>
    <submittedName>
        <fullName evidence="1">Uncharacterized protein</fullName>
    </submittedName>
</protein>
<feature type="non-terminal residue" evidence="1">
    <location>
        <position position="1"/>
    </location>
</feature>
<dbReference type="HOGENOM" id="CLU_1412005_0_0_1"/>
<sequence length="193" mass="21337">GIDSHKKLYKDLYSCLSSDTFYSSFLNNNHQYTFHYTSVSIESIRPRSYTPSKMKTSIIATFVSLLASNALVQVAQAANCEGSHNGAWGGTTWDAINAAIAQTCNSEPYNSGYKSAENIAGYVVASAEADVGTGGSPNCWAAMYQIRDQCLDTGNGKYATQGWWQYGDEYYFLWAWDQADCRHQLSGYNNRGC</sequence>
<accession>A0A093URV9</accession>
<comment type="caution">
    <text evidence="1">The sequence shown here is derived from an EMBL/GenBank/DDBJ whole genome shotgun (WGS) entry which is preliminary data.</text>
</comment>
<gene>
    <name evidence="1" type="ORF">GQ26_0390570</name>
</gene>